<dbReference type="Proteomes" id="UP001265983">
    <property type="component" value="Unassembled WGS sequence"/>
</dbReference>
<evidence type="ECO:0000313" key="2">
    <source>
        <dbReference type="Proteomes" id="UP001265983"/>
    </source>
</evidence>
<proteinExistence type="predicted"/>
<accession>A0ABU3PJW3</accession>
<organism evidence="1 2">
    <name type="scientific">Corynebacterium rouxii</name>
    <dbReference type="NCBI Taxonomy" id="2719119"/>
    <lineage>
        <taxon>Bacteria</taxon>
        <taxon>Bacillati</taxon>
        <taxon>Actinomycetota</taxon>
        <taxon>Actinomycetes</taxon>
        <taxon>Mycobacteriales</taxon>
        <taxon>Corynebacteriaceae</taxon>
        <taxon>Corynebacterium</taxon>
    </lineage>
</organism>
<sequence length="54" mass="6011">MARDLYIFNDLLALIGILVTPYHRDGSSNIVATAVVPTSLATENTYSILREYHT</sequence>
<comment type="caution">
    <text evidence="1">The sequence shown here is derived from an EMBL/GenBank/DDBJ whole genome shotgun (WGS) entry which is preliminary data.</text>
</comment>
<dbReference type="RefSeq" id="WP_155871279.1">
    <property type="nucleotide sequence ID" value="NZ_CP168248.1"/>
</dbReference>
<reference evidence="1 2" key="1">
    <citation type="submission" date="2023-03" db="EMBL/GenBank/DDBJ databases">
        <title>Whole genome sequence of the first Corynebacterium rouxii strains isolated in Brazil: a recent member of Corynebacterium diphtheriae complex.</title>
        <authorList>
            <person name="Vieira V."/>
            <person name="Ramos J.N."/>
            <person name="Araujo M.R.B."/>
            <person name="Baio P.V."/>
            <person name="Sant'Anna L.O."/>
            <person name="Veras J.F.C."/>
            <person name="Vieira E.M.D."/>
            <person name="Sousa M.A.B."/>
            <person name="Camargo C.H."/>
            <person name="Sacchi C.T."/>
            <person name="Campos K.R."/>
            <person name="Santos M.B.N."/>
            <person name="Bokermann S."/>
            <person name="Alvim L.B."/>
            <person name="Santos L.S."/>
            <person name="Mattos-Guaraldi A.L."/>
        </authorList>
    </citation>
    <scope>NUCLEOTIDE SEQUENCE [LARGE SCALE GENOMIC DNA]</scope>
    <source>
        <strain evidence="1 2">70862</strain>
    </source>
</reference>
<protein>
    <submittedName>
        <fullName evidence="1">Uncharacterized protein</fullName>
    </submittedName>
</protein>
<keyword evidence="2" id="KW-1185">Reference proteome</keyword>
<evidence type="ECO:0000313" key="1">
    <source>
        <dbReference type="EMBL" id="MDT9410131.1"/>
    </source>
</evidence>
<name>A0ABU3PJW3_9CORY</name>
<gene>
    <name evidence="1" type="ORF">P8T80_01785</name>
</gene>
<dbReference type="EMBL" id="JARUHM010000004">
    <property type="protein sequence ID" value="MDT9410131.1"/>
    <property type="molecule type" value="Genomic_DNA"/>
</dbReference>